<dbReference type="GO" id="GO:0006749">
    <property type="term" value="P:glutathione metabolic process"/>
    <property type="evidence" value="ECO:0007669"/>
    <property type="project" value="TreeGrafter"/>
</dbReference>
<gene>
    <name evidence="2" type="primary">GstD1</name>
    <name evidence="2" type="ORF">SPIL2461_LOCUS21580</name>
</gene>
<dbReference type="Pfam" id="PF13417">
    <property type="entry name" value="GST_N_3"/>
    <property type="match status" value="1"/>
</dbReference>
<evidence type="ECO:0000313" key="2">
    <source>
        <dbReference type="EMBL" id="CAE7747074.1"/>
    </source>
</evidence>
<dbReference type="InterPro" id="IPR036249">
    <property type="entry name" value="Thioredoxin-like_sf"/>
</dbReference>
<sequence length="112" mass="12665">MSPVLFALDTGVGVFEFCDLMAGAHLKPAFLEKNPFHTIPTYEGKDGYMLGESNAILRYMAAKYRPEYYPDGDAKMRARIDWAMDSMGTSVYQKWNQRTYPVLGFGSHPADQ</sequence>
<accession>A0A812XPY9</accession>
<dbReference type="OrthoDB" id="2309723at2759"/>
<dbReference type="AlphaFoldDB" id="A0A812XPY9"/>
<dbReference type="SUPFAM" id="SSF52833">
    <property type="entry name" value="Thioredoxin-like"/>
    <property type="match status" value="1"/>
</dbReference>
<dbReference type="GO" id="GO:0004364">
    <property type="term" value="F:glutathione transferase activity"/>
    <property type="evidence" value="ECO:0007669"/>
    <property type="project" value="TreeGrafter"/>
</dbReference>
<protein>
    <submittedName>
        <fullName evidence="2">GstD1 protein</fullName>
    </submittedName>
</protein>
<keyword evidence="3" id="KW-1185">Reference proteome</keyword>
<dbReference type="PROSITE" id="PS50404">
    <property type="entry name" value="GST_NTER"/>
    <property type="match status" value="1"/>
</dbReference>
<reference evidence="2" key="1">
    <citation type="submission" date="2021-02" db="EMBL/GenBank/DDBJ databases">
        <authorList>
            <person name="Dougan E. K."/>
            <person name="Rhodes N."/>
            <person name="Thang M."/>
            <person name="Chan C."/>
        </authorList>
    </citation>
    <scope>NUCLEOTIDE SEQUENCE</scope>
</reference>
<name>A0A812XPY9_SYMPI</name>
<feature type="domain" description="GST N-terminal" evidence="1">
    <location>
        <begin position="1"/>
        <end position="68"/>
    </location>
</feature>
<organism evidence="2 3">
    <name type="scientific">Symbiodinium pilosum</name>
    <name type="common">Dinoflagellate</name>
    <dbReference type="NCBI Taxonomy" id="2952"/>
    <lineage>
        <taxon>Eukaryota</taxon>
        <taxon>Sar</taxon>
        <taxon>Alveolata</taxon>
        <taxon>Dinophyceae</taxon>
        <taxon>Suessiales</taxon>
        <taxon>Symbiodiniaceae</taxon>
        <taxon>Symbiodinium</taxon>
    </lineage>
</organism>
<feature type="non-terminal residue" evidence="2">
    <location>
        <position position="112"/>
    </location>
</feature>
<evidence type="ECO:0000259" key="1">
    <source>
        <dbReference type="PROSITE" id="PS50404"/>
    </source>
</evidence>
<dbReference type="EMBL" id="CAJNIZ010046386">
    <property type="protein sequence ID" value="CAE7747074.1"/>
    <property type="molecule type" value="Genomic_DNA"/>
</dbReference>
<dbReference type="InterPro" id="IPR004045">
    <property type="entry name" value="Glutathione_S-Trfase_N"/>
</dbReference>
<dbReference type="Proteomes" id="UP000649617">
    <property type="component" value="Unassembled WGS sequence"/>
</dbReference>
<proteinExistence type="predicted"/>
<comment type="caution">
    <text evidence="2">The sequence shown here is derived from an EMBL/GenBank/DDBJ whole genome shotgun (WGS) entry which is preliminary data.</text>
</comment>
<evidence type="ECO:0000313" key="3">
    <source>
        <dbReference type="Proteomes" id="UP000649617"/>
    </source>
</evidence>
<dbReference type="Gene3D" id="1.20.1050.130">
    <property type="match status" value="1"/>
</dbReference>
<dbReference type="PANTHER" id="PTHR43969">
    <property type="entry name" value="GLUTATHIONE S TRANSFERASE D10, ISOFORM A-RELATED"/>
    <property type="match status" value="1"/>
</dbReference>
<dbReference type="PANTHER" id="PTHR43969:SF9">
    <property type="entry name" value="GLUTATHIONE S TRANSFERASE D10, ISOFORM A-RELATED"/>
    <property type="match status" value="1"/>
</dbReference>